<dbReference type="PROSITE" id="PS00217">
    <property type="entry name" value="SUGAR_TRANSPORT_2"/>
    <property type="match status" value="1"/>
</dbReference>
<protein>
    <submittedName>
        <fullName evidence="8">Uncharacterized protein</fullName>
    </submittedName>
</protein>
<dbReference type="PROSITE" id="PS50850">
    <property type="entry name" value="MFS"/>
    <property type="match status" value="1"/>
</dbReference>
<evidence type="ECO:0000256" key="3">
    <source>
        <dbReference type="ARBA" id="ARBA00022475"/>
    </source>
</evidence>
<keyword evidence="4" id="KW-0762">Sugar transport</keyword>
<proteinExistence type="predicted"/>
<dbReference type="Gene3D" id="1.20.1250.20">
    <property type="entry name" value="MFS general substrate transporter like domains"/>
    <property type="match status" value="1"/>
</dbReference>
<evidence type="ECO:0000256" key="5">
    <source>
        <dbReference type="ARBA" id="ARBA00022692"/>
    </source>
</evidence>
<dbReference type="EMBL" id="OB660663">
    <property type="protein sequence ID" value="CAD7225781.1"/>
    <property type="molecule type" value="Genomic_DNA"/>
</dbReference>
<dbReference type="AlphaFoldDB" id="A0A7R8WAG9"/>
<name>A0A7R8WAG9_9CRUS</name>
<keyword evidence="3" id="KW-1003">Cell membrane</keyword>
<keyword evidence="5" id="KW-0812">Transmembrane</keyword>
<dbReference type="InterPro" id="IPR005829">
    <property type="entry name" value="Sugar_transporter_CS"/>
</dbReference>
<dbReference type="GO" id="GO:0022857">
    <property type="term" value="F:transmembrane transporter activity"/>
    <property type="evidence" value="ECO:0007669"/>
    <property type="project" value="InterPro"/>
</dbReference>
<dbReference type="InterPro" id="IPR036259">
    <property type="entry name" value="MFS_trans_sf"/>
</dbReference>
<reference evidence="8" key="1">
    <citation type="submission" date="2020-11" db="EMBL/GenBank/DDBJ databases">
        <authorList>
            <person name="Tran Van P."/>
        </authorList>
    </citation>
    <scope>NUCLEOTIDE SEQUENCE</scope>
</reference>
<keyword evidence="6" id="KW-1133">Transmembrane helix</keyword>
<dbReference type="InterPro" id="IPR050549">
    <property type="entry name" value="MFS_Trehalose_Transporter"/>
</dbReference>
<evidence type="ECO:0000256" key="1">
    <source>
        <dbReference type="ARBA" id="ARBA00004651"/>
    </source>
</evidence>
<dbReference type="FunFam" id="1.20.1250.20:FF:000218">
    <property type="entry name" value="facilitated trehalose transporter Tret1"/>
    <property type="match status" value="1"/>
</dbReference>
<evidence type="ECO:0000256" key="6">
    <source>
        <dbReference type="ARBA" id="ARBA00022989"/>
    </source>
</evidence>
<evidence type="ECO:0000256" key="4">
    <source>
        <dbReference type="ARBA" id="ARBA00022597"/>
    </source>
</evidence>
<dbReference type="InterPro" id="IPR005828">
    <property type="entry name" value="MFS_sugar_transport-like"/>
</dbReference>
<accession>A0A7R8WAG9</accession>
<dbReference type="SUPFAM" id="SSF103473">
    <property type="entry name" value="MFS general substrate transporter"/>
    <property type="match status" value="1"/>
</dbReference>
<dbReference type="GO" id="GO:0005886">
    <property type="term" value="C:plasma membrane"/>
    <property type="evidence" value="ECO:0007669"/>
    <property type="project" value="UniProtKB-SubCell"/>
</dbReference>
<dbReference type="InterPro" id="IPR020846">
    <property type="entry name" value="MFS_dom"/>
</dbReference>
<keyword evidence="2" id="KW-0813">Transport</keyword>
<organism evidence="8">
    <name type="scientific">Cyprideis torosa</name>
    <dbReference type="NCBI Taxonomy" id="163714"/>
    <lineage>
        <taxon>Eukaryota</taxon>
        <taxon>Metazoa</taxon>
        <taxon>Ecdysozoa</taxon>
        <taxon>Arthropoda</taxon>
        <taxon>Crustacea</taxon>
        <taxon>Oligostraca</taxon>
        <taxon>Ostracoda</taxon>
        <taxon>Podocopa</taxon>
        <taxon>Podocopida</taxon>
        <taxon>Cytherocopina</taxon>
        <taxon>Cytheroidea</taxon>
        <taxon>Cytherideidae</taxon>
        <taxon>Cyprideis</taxon>
    </lineage>
</organism>
<dbReference type="OrthoDB" id="6612291at2759"/>
<dbReference type="Pfam" id="PF00083">
    <property type="entry name" value="Sugar_tr"/>
    <property type="match status" value="1"/>
</dbReference>
<evidence type="ECO:0000313" key="8">
    <source>
        <dbReference type="EMBL" id="CAD7225781.1"/>
    </source>
</evidence>
<dbReference type="PANTHER" id="PTHR48021:SF1">
    <property type="entry name" value="GH07001P-RELATED"/>
    <property type="match status" value="1"/>
</dbReference>
<dbReference type="PANTHER" id="PTHR48021">
    <property type="match status" value="1"/>
</dbReference>
<sequence>MSQPPSLKGDLRKPSQTSHLHRKSHIGKVNNNHVPIVQKHAWEVRLRTQLFTAYVSTFNSFIIGSLVGFPNVAVPTLRKQYGLSQLQQDFIISIFSFVNIFGAAISGWVILYCGLKKPLLLGILPTLLCWILVFCGRFVDSPTNLIATARAIQGLICGILIPIQQQYNSECAHNRLRGICLAMGMSQMTFGALVVYIIGYFLPWDYTCLVIMGIQLLPYPFFWLVPESPYWLVQNGRISDARDALTWLRGPSYPHTEEDLQDIITHHQKATQTAFAFSDLLERRHWFPLLLFAWLMFNRQFTGLFSIMYFSKDIFKDANVIVEPGISTIITVFVFDILGRKMSVIISALVMGYSQLMFGTYYYVQQEESISEHTKSAIRILPLIFLALSTVAFQSGLASGIFILQNELIPLKIKKFAVGFTMAENSLTHFLVVLTFPHMLQWIGTPAVFWLYGSFAFTTAFSVMYFTPETMGMSFKEIEHRASVLEAIQNEEILKALPLVKDESRSFHVDYPYQQIGLSDVTLKDLLWDGLHNKPKSKDNKDSIGLDNISVMTMLTALSQTKFLQTPRKLEPKEASSFTLSIHLDKHV</sequence>
<gene>
    <name evidence="8" type="ORF">CTOB1V02_LOCUS3713</name>
</gene>
<evidence type="ECO:0000256" key="7">
    <source>
        <dbReference type="ARBA" id="ARBA00023136"/>
    </source>
</evidence>
<keyword evidence="7" id="KW-0472">Membrane</keyword>
<evidence type="ECO:0000256" key="2">
    <source>
        <dbReference type="ARBA" id="ARBA00022448"/>
    </source>
</evidence>
<comment type="subcellular location">
    <subcellularLocation>
        <location evidence="1">Cell membrane</location>
        <topology evidence="1">Multi-pass membrane protein</topology>
    </subcellularLocation>
</comment>